<sequence length="859" mass="96646">MGRREGELSVVRVPAYFYIHVIDNNTNVARLEKGPQTFVPKNNEQIILDPTKYVTIPPRSYAVIQNPVDRDENGDVKKDEYGAVMLKFADTEIRFEQDRFPLYPGEQLVGEVTDLRVVHKDTALRIQCMMDFKSVAGVQRVAGEEWLFVGPQTYYPRKEEKAVSVIKSLIIERNQAVKIRAIRDLEDANKQKRVAGEEWLIRKVGNYLPGPYEKVLETLTSTVLTDKKALHVRAIGNYTDFTGKERKTGDTWLVTKEDIEAFIPDICEEVVREIAVTTLSSRQYCVIEDPVDANLKNQRGKKILRRGEATFFLHPEESIPKGIQNFIILGEDEGLVLTANEAFTDENNISRKPGDKWMFKGPGEFVPTVETDIKCLNKAVALAETEGVYIRDVKTGRVRSEIGTTYLLKENEEFWEKELPEHVTKLIGIDPVTNRNNRIDVSSDIMRQREAARVVSLEVPQNAACQLYDFRAKKSRVVFGPELVMLQPDEQFTVLSLSGDKPKKPGVIKSLVLLLGPDFCTDVVDVETVDHARLRLNVSYNWNFNMEKAKASDEAKEKLFCVPDFIGDMCKTTASRIRGVVATKTFDEFHKDSAKIIRGSVLSFADTEKTRVKDRLEFPNNHLVITSVDIQCVEPVDQRTKDSLMKSVQLAIEITTNSQEAKAKQDALRVEQQAKGELERQRIQDDAEAEKSKQDLLKLQAASAALESCGQAKAEAKSRAEASAIEFQASVEQARLRAEAQSIEADAELERLQKARDAEIDYIKKKNELEIQKQQEESKLEINKFKEMVDAIGPDTIRAMSTAGQDNQVKLLQSLGLTSTLITDGRSPINLLNTAQGFISAGQGSSFSGAQPRIEPENN</sequence>
<gene>
    <name evidence="15" type="ORF">GSOID_T00014303001</name>
</gene>
<dbReference type="GO" id="GO:0005634">
    <property type="term" value="C:nucleus"/>
    <property type="evidence" value="ECO:0007669"/>
    <property type="project" value="UniProtKB-SubCell"/>
</dbReference>
<dbReference type="GO" id="GO:0005737">
    <property type="term" value="C:cytoplasm"/>
    <property type="evidence" value="ECO:0007669"/>
    <property type="project" value="UniProtKB-SubCell"/>
</dbReference>
<dbReference type="FunFam" id="2.30.30.550:FF:000001">
    <property type="entry name" value="major vault protein-like"/>
    <property type="match status" value="3"/>
</dbReference>
<dbReference type="FunFam" id="2.30.30.560:FF:000002">
    <property type="entry name" value="Major vault protein-alpha"/>
    <property type="match status" value="1"/>
</dbReference>
<dbReference type="PANTHER" id="PTHR14165">
    <property type="entry name" value="MAJOR VAULT PROTEIN"/>
    <property type="match status" value="1"/>
</dbReference>
<dbReference type="InParanoid" id="E4XKT6"/>
<dbReference type="InterPro" id="IPR041136">
    <property type="entry name" value="Vault_4"/>
</dbReference>
<dbReference type="Gene3D" id="2.30.30.560">
    <property type="match status" value="2"/>
</dbReference>
<evidence type="ECO:0000259" key="11">
    <source>
        <dbReference type="Pfam" id="PF11978"/>
    </source>
</evidence>
<dbReference type="EMBL" id="FN653066">
    <property type="protein sequence ID" value="CBY25003.1"/>
    <property type="molecule type" value="Genomic_DNA"/>
</dbReference>
<dbReference type="Proteomes" id="UP000001307">
    <property type="component" value="Unassembled WGS sequence"/>
</dbReference>
<dbReference type="PROSITE" id="PS51224">
    <property type="entry name" value="MVP"/>
    <property type="match status" value="5"/>
</dbReference>
<feature type="repeat" description="MVP" evidence="8">
    <location>
        <begin position="120"/>
        <end position="172"/>
    </location>
</feature>
<dbReference type="CDD" id="cd08825">
    <property type="entry name" value="MVP_shoulder"/>
    <property type="match status" value="1"/>
</dbReference>
<feature type="repeat" description="MVP" evidence="8">
    <location>
        <begin position="173"/>
        <end position="225"/>
    </location>
</feature>
<dbReference type="InterPro" id="IPR043023">
    <property type="entry name" value="MVP_rep_sf"/>
</dbReference>
<protein>
    <recommendedName>
        <fullName evidence="3">Major vault protein</fullName>
    </recommendedName>
</protein>
<feature type="repeat" description="MVP" evidence="8">
    <location>
        <begin position="59"/>
        <end position="119"/>
    </location>
</feature>
<dbReference type="FunFam" id="3.30.479.30:FF:000010">
    <property type="entry name" value="major vault protein-like"/>
    <property type="match status" value="1"/>
</dbReference>
<feature type="domain" description="Major vault protein repeat" evidence="12">
    <location>
        <begin position="54"/>
        <end position="112"/>
    </location>
</feature>
<dbReference type="Pfam" id="PF17795">
    <property type="entry name" value="Vault_3"/>
    <property type="match status" value="1"/>
</dbReference>
<evidence type="ECO:0000313" key="15">
    <source>
        <dbReference type="EMBL" id="CBY25003.1"/>
    </source>
</evidence>
<dbReference type="Gene3D" id="6.10.250.720">
    <property type="match status" value="1"/>
</dbReference>
<dbReference type="FunFam" id="2.30.30.570:FF:000002">
    <property type="entry name" value="Major vault protein-alpha"/>
    <property type="match status" value="1"/>
</dbReference>
<evidence type="ECO:0000256" key="6">
    <source>
        <dbReference type="ARBA" id="ARBA00023242"/>
    </source>
</evidence>
<dbReference type="InterPro" id="IPR040989">
    <property type="entry name" value="Vault_3"/>
</dbReference>
<evidence type="ECO:0000256" key="5">
    <source>
        <dbReference type="ARBA" id="ARBA00022737"/>
    </source>
</evidence>
<evidence type="ECO:0000256" key="3">
    <source>
        <dbReference type="ARBA" id="ARBA00018296"/>
    </source>
</evidence>
<dbReference type="Pfam" id="PF01505">
    <property type="entry name" value="Vault"/>
    <property type="match status" value="4"/>
</dbReference>
<feature type="domain" description="Major vault protein repeat" evidence="13">
    <location>
        <begin position="454"/>
        <end position="515"/>
    </location>
</feature>
<feature type="domain" description="Major vault protein repeat" evidence="10">
    <location>
        <begin position="222"/>
        <end position="265"/>
    </location>
</feature>
<dbReference type="OrthoDB" id="6125719at2759"/>
<evidence type="ECO:0000256" key="9">
    <source>
        <dbReference type="SAM" id="Coils"/>
    </source>
</evidence>
<evidence type="ECO:0000259" key="14">
    <source>
        <dbReference type="Pfam" id="PF17796"/>
    </source>
</evidence>
<feature type="domain" description="Major vault protein repeat" evidence="10">
    <location>
        <begin position="170"/>
        <end position="210"/>
    </location>
</feature>
<dbReference type="InterPro" id="IPR021870">
    <property type="entry name" value="MVP_shoulder"/>
</dbReference>
<comment type="subcellular location">
    <subcellularLocation>
        <location evidence="2 8">Cytoplasm</location>
    </subcellularLocation>
    <subcellularLocation>
        <location evidence="1">Nucleus</location>
    </subcellularLocation>
</comment>
<feature type="domain" description="Major vault protein repeat" evidence="12">
    <location>
        <begin position="277"/>
        <end position="323"/>
    </location>
</feature>
<reference evidence="15" key="1">
    <citation type="journal article" date="2010" name="Science">
        <title>Plasticity of animal genome architecture unmasked by rapid evolution of a pelagic tunicate.</title>
        <authorList>
            <person name="Denoeud F."/>
            <person name="Henriet S."/>
            <person name="Mungpakdee S."/>
            <person name="Aury J.M."/>
            <person name="Da Silva C."/>
            <person name="Brinkmann H."/>
            <person name="Mikhaleva J."/>
            <person name="Olsen L.C."/>
            <person name="Jubin C."/>
            <person name="Canestro C."/>
            <person name="Bouquet J.M."/>
            <person name="Danks G."/>
            <person name="Poulain J."/>
            <person name="Campsteijn C."/>
            <person name="Adamski M."/>
            <person name="Cross I."/>
            <person name="Yadetie F."/>
            <person name="Muffato M."/>
            <person name="Louis A."/>
            <person name="Butcher S."/>
            <person name="Tsagkogeorga G."/>
            <person name="Konrad A."/>
            <person name="Singh S."/>
            <person name="Jensen M.F."/>
            <person name="Cong E.H."/>
            <person name="Eikeseth-Otteraa H."/>
            <person name="Noel B."/>
            <person name="Anthouard V."/>
            <person name="Porcel B.M."/>
            <person name="Kachouri-Lafond R."/>
            <person name="Nishino A."/>
            <person name="Ugolini M."/>
            <person name="Chourrout P."/>
            <person name="Nishida H."/>
            <person name="Aasland R."/>
            <person name="Huzurbazar S."/>
            <person name="Westhof E."/>
            <person name="Delsuc F."/>
            <person name="Lehrach H."/>
            <person name="Reinhardt R."/>
            <person name="Weissenbach J."/>
            <person name="Roy S.W."/>
            <person name="Artiguenave F."/>
            <person name="Postlethwait J.H."/>
            <person name="Manak J.R."/>
            <person name="Thompson E.M."/>
            <person name="Jaillon O."/>
            <person name="Du Pasquier L."/>
            <person name="Boudinot P."/>
            <person name="Liberles D.A."/>
            <person name="Volff J.N."/>
            <person name="Philippe H."/>
            <person name="Lenhard B."/>
            <person name="Roest Crollius H."/>
            <person name="Wincker P."/>
            <person name="Chourrout D."/>
        </authorList>
    </citation>
    <scope>NUCLEOTIDE SEQUENCE [LARGE SCALE GENOMIC DNA]</scope>
</reference>
<evidence type="ECO:0000256" key="8">
    <source>
        <dbReference type="PROSITE-ProRule" id="PRU00571"/>
    </source>
</evidence>
<dbReference type="Pfam" id="PF17794">
    <property type="entry name" value="Vault_2"/>
    <property type="match status" value="2"/>
</dbReference>
<feature type="domain" description="Major vault protein shoulder" evidence="11">
    <location>
        <begin position="516"/>
        <end position="637"/>
    </location>
</feature>
<dbReference type="Pfam" id="PF17796">
    <property type="entry name" value="Vault_4"/>
    <property type="match status" value="1"/>
</dbReference>
<evidence type="ECO:0000256" key="7">
    <source>
        <dbReference type="ARBA" id="ARBA00023274"/>
    </source>
</evidence>
<dbReference type="InterPro" id="IPR002499">
    <property type="entry name" value="Vault_N"/>
</dbReference>
<dbReference type="AlphaFoldDB" id="E4XKT6"/>
<dbReference type="InterPro" id="IPR039059">
    <property type="entry name" value="MVP"/>
</dbReference>
<dbReference type="FunFam" id="2.30.30.560:FF:000001">
    <property type="entry name" value="major vault protein-like"/>
    <property type="match status" value="1"/>
</dbReference>
<feature type="repeat" description="MVP" evidence="8">
    <location>
        <begin position="331"/>
        <end position="383"/>
    </location>
</feature>
<evidence type="ECO:0000259" key="13">
    <source>
        <dbReference type="Pfam" id="PF17795"/>
    </source>
</evidence>
<feature type="domain" description="Major vault protein repeat" evidence="10">
    <location>
        <begin position="117"/>
        <end position="157"/>
    </location>
</feature>
<keyword evidence="16" id="KW-1185">Reference proteome</keyword>
<dbReference type="Gene3D" id="2.30.30.620">
    <property type="match status" value="1"/>
</dbReference>
<feature type="repeat" description="MVP" evidence="8">
    <location>
        <begin position="226"/>
        <end position="280"/>
    </location>
</feature>
<dbReference type="Gene3D" id="6.20.380.10">
    <property type="match status" value="1"/>
</dbReference>
<feature type="coiled-coil region" evidence="9">
    <location>
        <begin position="735"/>
        <end position="775"/>
    </location>
</feature>
<dbReference type="Gene3D" id="2.30.30.570">
    <property type="match status" value="2"/>
</dbReference>
<dbReference type="FunFam" id="2.30.30.570:FF:000001">
    <property type="entry name" value="major vault protein-like"/>
    <property type="match status" value="1"/>
</dbReference>
<dbReference type="InterPro" id="IPR036013">
    <property type="entry name" value="Band_7/SPFH_dom_sf"/>
</dbReference>
<dbReference type="InterPro" id="IPR041134">
    <property type="entry name" value="Vault_2"/>
</dbReference>
<dbReference type="InterPro" id="IPR041139">
    <property type="entry name" value="MVP_rep_dom"/>
</dbReference>
<name>E4XKT6_OIKDI</name>
<feature type="domain" description="Major vault protein repeat" evidence="14">
    <location>
        <begin position="379"/>
        <end position="427"/>
    </location>
</feature>
<dbReference type="FunCoup" id="E4XKT6">
    <property type="interactions" value="3"/>
</dbReference>
<accession>E4XKT6</accession>
<dbReference type="PANTHER" id="PTHR14165:SF16">
    <property type="entry name" value="MAJOR VAULT PROTEIN"/>
    <property type="match status" value="1"/>
</dbReference>
<dbReference type="Gene3D" id="3.30.479.30">
    <property type="entry name" value="Band 7 domain"/>
    <property type="match status" value="1"/>
</dbReference>
<dbReference type="GO" id="GO:1990904">
    <property type="term" value="C:ribonucleoprotein complex"/>
    <property type="evidence" value="ECO:0007669"/>
    <property type="project" value="UniProtKB-UniRule"/>
</dbReference>
<organism evidence="15">
    <name type="scientific">Oikopleura dioica</name>
    <name type="common">Tunicate</name>
    <dbReference type="NCBI Taxonomy" id="34765"/>
    <lineage>
        <taxon>Eukaryota</taxon>
        <taxon>Metazoa</taxon>
        <taxon>Chordata</taxon>
        <taxon>Tunicata</taxon>
        <taxon>Appendicularia</taxon>
        <taxon>Copelata</taxon>
        <taxon>Oikopleuridae</taxon>
        <taxon>Oikopleura</taxon>
    </lineage>
</organism>
<dbReference type="Gene3D" id="2.30.30.550">
    <property type="entry name" value="Major Vault Protein repeat"/>
    <property type="match status" value="4"/>
</dbReference>
<evidence type="ECO:0000256" key="1">
    <source>
        <dbReference type="ARBA" id="ARBA00004123"/>
    </source>
</evidence>
<dbReference type="InterPro" id="IPR043179">
    <property type="entry name" value="Vault_2_sf"/>
</dbReference>
<feature type="domain" description="Major vault protein repeat" evidence="10">
    <location>
        <begin position="328"/>
        <end position="367"/>
    </location>
</feature>
<keyword evidence="6" id="KW-0539">Nucleus</keyword>
<evidence type="ECO:0000256" key="4">
    <source>
        <dbReference type="ARBA" id="ARBA00022490"/>
    </source>
</evidence>
<proteinExistence type="predicted"/>
<keyword evidence="5" id="KW-0677">Repeat</keyword>
<evidence type="ECO:0000259" key="12">
    <source>
        <dbReference type="Pfam" id="PF17794"/>
    </source>
</evidence>
<keyword evidence="9" id="KW-0175">Coiled coil</keyword>
<dbReference type="Pfam" id="PF11978">
    <property type="entry name" value="MVP_shoulder"/>
    <property type="match status" value="1"/>
</dbReference>
<keyword evidence="7 8" id="KW-0687">Ribonucleoprotein</keyword>
<evidence type="ECO:0000256" key="2">
    <source>
        <dbReference type="ARBA" id="ARBA00004496"/>
    </source>
</evidence>
<keyword evidence="4 8" id="KW-0963">Cytoplasm</keyword>
<evidence type="ECO:0000313" key="16">
    <source>
        <dbReference type="Proteomes" id="UP000001307"/>
    </source>
</evidence>
<evidence type="ECO:0000259" key="10">
    <source>
        <dbReference type="Pfam" id="PF01505"/>
    </source>
</evidence>